<dbReference type="Pfam" id="PF03107">
    <property type="entry name" value="C1_2"/>
    <property type="match status" value="1"/>
</dbReference>
<evidence type="ECO:0000256" key="2">
    <source>
        <dbReference type="SAM" id="Coils"/>
    </source>
</evidence>
<keyword evidence="2" id="KW-0175">Coiled coil</keyword>
<gene>
    <name evidence="4" type="ORF">CRG98_034992</name>
</gene>
<dbReference type="PANTHER" id="PTHR46288">
    <property type="entry name" value="PHORBOL-ESTER/DAG-TYPE DOMAIN-CONTAINING PROTEIN"/>
    <property type="match status" value="1"/>
</dbReference>
<keyword evidence="5" id="KW-1185">Reference proteome</keyword>
<feature type="domain" description="DC1" evidence="3">
    <location>
        <begin position="172"/>
        <end position="224"/>
    </location>
</feature>
<feature type="coiled-coil region" evidence="2">
    <location>
        <begin position="241"/>
        <end position="289"/>
    </location>
</feature>
<dbReference type="InterPro" id="IPR004146">
    <property type="entry name" value="DC1"/>
</dbReference>
<dbReference type="InterPro" id="IPR046349">
    <property type="entry name" value="C1-like_sf"/>
</dbReference>
<proteinExistence type="predicted"/>
<name>A0A2I0IKW4_PUNGR</name>
<sequence>MRGFGFKCEECRFDLHVGCALRSLSDTKEELTLNGGLFHEHPMRLRCLAERNISECTVYELPVEGLTSTAVFRVTIIFTSLACLCPLLLNTNFITISWCSIIELLIMRSKTATCVRYSGTQNMVFIIARSVIMLLISTASSPRIDFYRCVRCNYNLHFSCMPLPPSVKHTFHHNYHPLVLRDRFVDDKLDNEEQYCDACETLRHPEHGVYYCEECNCAADIDCVIPKRDLKKGRQMKDLMLKRLDKDISIAEAKTEELKKKWEMSMKELEELKKKRQELSDSMEAELDRAWIEHGDS</sequence>
<dbReference type="AlphaFoldDB" id="A0A2I0IKW4"/>
<protein>
    <recommendedName>
        <fullName evidence="3">DC1 domain-containing protein</fullName>
    </recommendedName>
</protein>
<comment type="caution">
    <text evidence="4">The sequence shown here is derived from an EMBL/GenBank/DDBJ whole genome shotgun (WGS) entry which is preliminary data.</text>
</comment>
<evidence type="ECO:0000256" key="1">
    <source>
        <dbReference type="ARBA" id="ARBA00022737"/>
    </source>
</evidence>
<dbReference type="PANTHER" id="PTHR46288:SF86">
    <property type="entry name" value="PHORBOL-ESTER_DAG-TYPE DOMAIN-CONTAINING PROTEIN"/>
    <property type="match status" value="1"/>
</dbReference>
<reference evidence="4 5" key="1">
    <citation type="submission" date="2017-11" db="EMBL/GenBank/DDBJ databases">
        <title>De-novo sequencing of pomegranate (Punica granatum L.) genome.</title>
        <authorList>
            <person name="Akparov Z."/>
            <person name="Amiraslanov A."/>
            <person name="Hajiyeva S."/>
            <person name="Abbasov M."/>
            <person name="Kaur K."/>
            <person name="Hamwieh A."/>
            <person name="Solovyev V."/>
            <person name="Salamov A."/>
            <person name="Braich B."/>
            <person name="Kosarev P."/>
            <person name="Mahmoud A."/>
            <person name="Hajiyev E."/>
            <person name="Babayeva S."/>
            <person name="Izzatullayeva V."/>
            <person name="Mammadov A."/>
            <person name="Mammadov A."/>
            <person name="Sharifova S."/>
            <person name="Ojaghi J."/>
            <person name="Eynullazada K."/>
            <person name="Bayramov B."/>
            <person name="Abdulazimova A."/>
            <person name="Shahmuradov I."/>
        </authorList>
    </citation>
    <scope>NUCLEOTIDE SEQUENCE [LARGE SCALE GENOMIC DNA]</scope>
    <source>
        <strain evidence="5">cv. AG2017</strain>
        <tissue evidence="4">Leaf</tissue>
    </source>
</reference>
<evidence type="ECO:0000313" key="4">
    <source>
        <dbReference type="EMBL" id="PKI44637.1"/>
    </source>
</evidence>
<dbReference type="Proteomes" id="UP000233551">
    <property type="component" value="Unassembled WGS sequence"/>
</dbReference>
<evidence type="ECO:0000259" key="3">
    <source>
        <dbReference type="Pfam" id="PF03107"/>
    </source>
</evidence>
<accession>A0A2I0IKW4</accession>
<organism evidence="4 5">
    <name type="scientific">Punica granatum</name>
    <name type="common">Pomegranate</name>
    <dbReference type="NCBI Taxonomy" id="22663"/>
    <lineage>
        <taxon>Eukaryota</taxon>
        <taxon>Viridiplantae</taxon>
        <taxon>Streptophyta</taxon>
        <taxon>Embryophyta</taxon>
        <taxon>Tracheophyta</taxon>
        <taxon>Spermatophyta</taxon>
        <taxon>Magnoliopsida</taxon>
        <taxon>eudicotyledons</taxon>
        <taxon>Gunneridae</taxon>
        <taxon>Pentapetalae</taxon>
        <taxon>rosids</taxon>
        <taxon>malvids</taxon>
        <taxon>Myrtales</taxon>
        <taxon>Lythraceae</taxon>
        <taxon>Punica</taxon>
    </lineage>
</organism>
<keyword evidence="1" id="KW-0677">Repeat</keyword>
<evidence type="ECO:0000313" key="5">
    <source>
        <dbReference type="Proteomes" id="UP000233551"/>
    </source>
</evidence>
<dbReference type="SUPFAM" id="SSF57889">
    <property type="entry name" value="Cysteine-rich domain"/>
    <property type="match status" value="1"/>
</dbReference>
<dbReference type="EMBL" id="PGOL01002859">
    <property type="protein sequence ID" value="PKI44637.1"/>
    <property type="molecule type" value="Genomic_DNA"/>
</dbReference>